<dbReference type="EMBL" id="MU551661">
    <property type="protein sequence ID" value="KAI5619760.1"/>
    <property type="molecule type" value="Genomic_DNA"/>
</dbReference>
<evidence type="ECO:0000313" key="1">
    <source>
        <dbReference type="EMBL" id="KAI5619760.1"/>
    </source>
</evidence>
<accession>A0AAD5APP7</accession>
<keyword evidence="2" id="KW-1185">Reference proteome</keyword>
<comment type="caution">
    <text evidence="1">The sequence shown here is derived from an EMBL/GenBank/DDBJ whole genome shotgun (WGS) entry which is preliminary data.</text>
</comment>
<protein>
    <submittedName>
        <fullName evidence="1">Uncharacterized protein</fullName>
    </submittedName>
</protein>
<name>A0AAD5APP7_SILAS</name>
<gene>
    <name evidence="1" type="ORF">C0J50_20677</name>
</gene>
<sequence length="63" mass="7346">MDRKLLTLGNTPNTPDVLERSRPMLDTCPYGDNCENVCRYLQRDWQKESNSCIQASLKKEDRV</sequence>
<organism evidence="1 2">
    <name type="scientific">Silurus asotus</name>
    <name type="common">Amur catfish</name>
    <name type="synonym">Parasilurus asotus</name>
    <dbReference type="NCBI Taxonomy" id="30991"/>
    <lineage>
        <taxon>Eukaryota</taxon>
        <taxon>Metazoa</taxon>
        <taxon>Chordata</taxon>
        <taxon>Craniata</taxon>
        <taxon>Vertebrata</taxon>
        <taxon>Euteleostomi</taxon>
        <taxon>Actinopterygii</taxon>
        <taxon>Neopterygii</taxon>
        <taxon>Teleostei</taxon>
        <taxon>Ostariophysi</taxon>
        <taxon>Siluriformes</taxon>
        <taxon>Siluridae</taxon>
        <taxon>Silurus</taxon>
    </lineage>
</organism>
<evidence type="ECO:0000313" key="2">
    <source>
        <dbReference type="Proteomes" id="UP001205998"/>
    </source>
</evidence>
<dbReference type="AlphaFoldDB" id="A0AAD5APP7"/>
<reference evidence="1" key="1">
    <citation type="submission" date="2018-07" db="EMBL/GenBank/DDBJ databases">
        <title>Comparative genomics of catfishes provides insights into carnivory and benthic adaptation.</title>
        <authorList>
            <person name="Zhang Y."/>
            <person name="Wang D."/>
            <person name="Peng Z."/>
            <person name="Zheng S."/>
            <person name="Shao F."/>
            <person name="Tao W."/>
        </authorList>
    </citation>
    <scope>NUCLEOTIDE SEQUENCE</scope>
    <source>
        <strain evidence="1">Chongqing</strain>
    </source>
</reference>
<dbReference type="Proteomes" id="UP001205998">
    <property type="component" value="Unassembled WGS sequence"/>
</dbReference>
<proteinExistence type="predicted"/>